<accession>A0A4D6GTM2</accession>
<keyword evidence="4" id="KW-0474">Menaquinone biosynthesis</keyword>
<comment type="cofactor">
    <cofactor evidence="4">
        <name>a divalent metal cation</name>
        <dbReference type="ChEBI" id="CHEBI:60240"/>
    </cofactor>
</comment>
<evidence type="ECO:0000313" key="8">
    <source>
        <dbReference type="Proteomes" id="UP000296216"/>
    </source>
</evidence>
<dbReference type="UniPathway" id="UPA01057">
    <property type="reaction ID" value="UER00165"/>
</dbReference>
<reference evidence="7 9" key="2">
    <citation type="submission" date="2019-07" db="EMBL/GenBank/DDBJ databases">
        <title>Genomic Encyclopedia of Archaeal and Bacterial Type Strains, Phase II (KMG-II): from individual species to whole genera.</title>
        <authorList>
            <person name="Goeker M."/>
        </authorList>
    </citation>
    <scope>NUCLEOTIDE SEQUENCE [LARGE SCALE GENOMIC DNA]</scope>
    <source>
        <strain evidence="7 9">DSM 3754</strain>
    </source>
</reference>
<evidence type="ECO:0000256" key="4">
    <source>
        <dbReference type="HAMAP-Rule" id="MF_00470"/>
    </source>
</evidence>
<name>A0A4D6GTM2_HALS9</name>
<dbReference type="InterPro" id="IPR036849">
    <property type="entry name" value="Enolase-like_C_sf"/>
</dbReference>
<dbReference type="SUPFAM" id="SSF51604">
    <property type="entry name" value="Enolase C-terminal domain-like"/>
    <property type="match status" value="1"/>
</dbReference>
<comment type="similarity">
    <text evidence="4">Belongs to the mandelate racemase/muconate lactonizing enzyme family. MenC type 1 subfamily.</text>
</comment>
<dbReference type="InterPro" id="IPR010196">
    <property type="entry name" value="OSB_synthase_MenC1"/>
</dbReference>
<dbReference type="GO" id="GO:0009234">
    <property type="term" value="P:menaquinone biosynthetic process"/>
    <property type="evidence" value="ECO:0007669"/>
    <property type="project" value="UniProtKB-UniRule"/>
</dbReference>
<feature type="binding site" evidence="4">
    <location>
        <position position="196"/>
    </location>
    <ligand>
        <name>Mg(2+)</name>
        <dbReference type="ChEBI" id="CHEBI:18420"/>
    </ligand>
</feature>
<evidence type="ECO:0000259" key="5">
    <source>
        <dbReference type="SMART" id="SM00922"/>
    </source>
</evidence>
<comment type="function">
    <text evidence="4">Converts 2-succinyl-6-hydroxy-2,4-cyclohexadiene-1-carboxylate (SHCHC) to 2-succinylbenzoate (OSB).</text>
</comment>
<feature type="binding site" evidence="4">
    <location>
        <position position="170"/>
    </location>
    <ligand>
        <name>Mg(2+)</name>
        <dbReference type="ChEBI" id="CHEBI:18420"/>
    </ligand>
</feature>
<dbReference type="Proteomes" id="UP000296216">
    <property type="component" value="Chromosome"/>
</dbReference>
<dbReference type="AlphaFoldDB" id="A0A4D6GTM2"/>
<evidence type="ECO:0000313" key="7">
    <source>
        <dbReference type="EMBL" id="TYO74734.1"/>
    </source>
</evidence>
<dbReference type="SFLD" id="SFLDF00009">
    <property type="entry name" value="o-succinylbenzoate_synthase"/>
    <property type="match status" value="1"/>
</dbReference>
<dbReference type="Proteomes" id="UP000323075">
    <property type="component" value="Unassembled WGS sequence"/>
</dbReference>
<protein>
    <recommendedName>
        <fullName evidence="4">o-succinylbenzoate synthase</fullName>
        <shortName evidence="4">OSB synthase</shortName>
        <shortName evidence="4">OSBS</shortName>
        <ecNumber evidence="4">4.2.1.113</ecNumber>
    </recommendedName>
    <alternativeName>
        <fullName evidence="4">4-(2'-carboxyphenyl)-4-oxybutyric acid synthase</fullName>
    </alternativeName>
    <alternativeName>
        <fullName evidence="4">o-succinylbenzoic acid synthase</fullName>
    </alternativeName>
</protein>
<dbReference type="EMBL" id="VRYN01000011">
    <property type="protein sequence ID" value="TYO74734.1"/>
    <property type="molecule type" value="Genomic_DNA"/>
</dbReference>
<dbReference type="GO" id="GO:0000287">
    <property type="term" value="F:magnesium ion binding"/>
    <property type="evidence" value="ECO:0007669"/>
    <property type="project" value="UniProtKB-UniRule"/>
</dbReference>
<dbReference type="InterPro" id="IPR034593">
    <property type="entry name" value="DgoD-like"/>
</dbReference>
<comment type="catalytic activity">
    <reaction evidence="4">
        <text>(1R,6R)-6-hydroxy-2-succinyl-cyclohexa-2,4-diene-1-carboxylate = 2-succinylbenzoate + H2O</text>
        <dbReference type="Rhea" id="RHEA:10196"/>
        <dbReference type="ChEBI" id="CHEBI:15377"/>
        <dbReference type="ChEBI" id="CHEBI:18325"/>
        <dbReference type="ChEBI" id="CHEBI:58689"/>
        <dbReference type="EC" id="4.2.1.113"/>
    </reaction>
</comment>
<dbReference type="HAMAP" id="MF_00470">
    <property type="entry name" value="MenC_1"/>
    <property type="match status" value="1"/>
</dbReference>
<dbReference type="GO" id="GO:0043748">
    <property type="term" value="F:O-succinylbenzoate synthase activity"/>
    <property type="evidence" value="ECO:0007669"/>
    <property type="project" value="UniProtKB-EC"/>
</dbReference>
<keyword evidence="3 4" id="KW-0456">Lyase</keyword>
<dbReference type="SFLD" id="SFLDS00001">
    <property type="entry name" value="Enolase"/>
    <property type="match status" value="1"/>
</dbReference>
<feature type="active site" description="Proton acceptor" evidence="4">
    <location>
        <position position="239"/>
    </location>
</feature>
<dbReference type="EC" id="4.2.1.113" evidence="4"/>
<dbReference type="SMART" id="SM00922">
    <property type="entry name" value="MR_MLE"/>
    <property type="match status" value="1"/>
</dbReference>
<keyword evidence="2 4" id="KW-0460">Magnesium</keyword>
<dbReference type="SFLD" id="SFLDG00180">
    <property type="entry name" value="muconate_cycloisomerase"/>
    <property type="match status" value="1"/>
</dbReference>
<gene>
    <name evidence="4 6" type="primary">menC</name>
    <name evidence="7" type="ORF">APQ99_02260</name>
    <name evidence="6" type="ORF">HBSAL_06320</name>
</gene>
<feature type="active site" description="Proton donor" evidence="4">
    <location>
        <position position="141"/>
    </location>
</feature>
<dbReference type="PANTHER" id="PTHR48080">
    <property type="entry name" value="D-GALACTONATE DEHYDRATASE-RELATED"/>
    <property type="match status" value="1"/>
</dbReference>
<dbReference type="GeneID" id="39855103"/>
<dbReference type="Pfam" id="PF13378">
    <property type="entry name" value="MR_MLE_C"/>
    <property type="match status" value="1"/>
</dbReference>
<comment type="pathway">
    <text evidence="4">Quinol/quinone metabolism; menaquinone biosynthesis.</text>
</comment>
<evidence type="ECO:0000313" key="6">
    <source>
        <dbReference type="EMBL" id="QCC44921.1"/>
    </source>
</evidence>
<evidence type="ECO:0000313" key="9">
    <source>
        <dbReference type="Proteomes" id="UP000323075"/>
    </source>
</evidence>
<keyword evidence="1 4" id="KW-0479">Metal-binding</keyword>
<organism evidence="6 8">
    <name type="scientific">Halobacterium salinarum (strain ATCC 33171 / DSM 3754 / JCM 8978 / NBRC 102687 / NCIMB 764 / 91-R6)</name>
    <dbReference type="NCBI Taxonomy" id="2597657"/>
    <lineage>
        <taxon>Archaea</taxon>
        <taxon>Methanobacteriati</taxon>
        <taxon>Methanobacteriota</taxon>
        <taxon>Stenosarchaea group</taxon>
        <taxon>Halobacteria</taxon>
        <taxon>Halobacteriales</taxon>
        <taxon>Halobacteriaceae</taxon>
        <taxon>Halobacterium</taxon>
    </lineage>
</organism>
<feature type="binding site" evidence="4">
    <location>
        <position position="218"/>
    </location>
    <ligand>
        <name>Mg(2+)</name>
        <dbReference type="ChEBI" id="CHEBI:18420"/>
    </ligand>
</feature>
<sequence length="331" mass="33284">MIRAFSLALAEPLATANGTIGERTGFLFERDGGVGEATPLAGWTEPHDACMAALRAADDADSWERALDACTDAPAARHAVSLARMDADARAAGRPLASALSDGAVADSVPVNATVGDGTAAATSAAVADAAADGFDTVKVKVGSRSVRADLDRLRAASDAAPVGLSLRADANGAWDLDAARQAADACGSLPIEYIEQPLAPTRLDATRSIDGVPIALDEALHQHPLDAALAVADYVVLKPMVLGGIDRARDAARTARQAGVEPVVSTTIDGVVARTAAVHLAASIPDVPACGLATAGRLADALAPDPAPVAGGRIQVPADPGHGVEVTADA</sequence>
<dbReference type="EMBL" id="CP038631">
    <property type="protein sequence ID" value="QCC44921.1"/>
    <property type="molecule type" value="Genomic_DNA"/>
</dbReference>
<dbReference type="Gene3D" id="3.30.390.10">
    <property type="entry name" value="Enolase-like, N-terminal domain"/>
    <property type="match status" value="1"/>
</dbReference>
<reference evidence="6" key="3">
    <citation type="journal article" name="MicrobiologyOpen">
        <title>Whole-genome comparison between the type strain of Halobacterium salinarum (DSM 3754(T)) and the laboratory strains R1 and NRC-1.</title>
        <authorList>
            <person name="Pfeiffer F."/>
            <person name="Losensky G."/>
            <person name="Marchfelder A."/>
            <person name="Habermann B."/>
            <person name="Dyall-Smith M."/>
        </authorList>
    </citation>
    <scope>NUCLEOTIDE SEQUENCE</scope>
    <source>
        <strain evidence="6">91-R6</strain>
    </source>
</reference>
<comment type="pathway">
    <text evidence="4">Quinol/quinone metabolism; 1,4-dihydroxy-2-naphthoate biosynthesis; 1,4-dihydroxy-2-naphthoate from chorismate: step 4/7.</text>
</comment>
<dbReference type="RefSeq" id="WP_136361383.1">
    <property type="nucleotide sequence ID" value="NZ_VRYN01000011.1"/>
</dbReference>
<proteinExistence type="inferred from homology"/>
<evidence type="ECO:0000256" key="1">
    <source>
        <dbReference type="ARBA" id="ARBA00022723"/>
    </source>
</evidence>
<dbReference type="Gene3D" id="3.20.20.120">
    <property type="entry name" value="Enolase-like C-terminal domain"/>
    <property type="match status" value="1"/>
</dbReference>
<feature type="domain" description="Mandelate racemase/muconate lactonizing enzyme C-terminal" evidence="5">
    <location>
        <begin position="120"/>
        <end position="216"/>
    </location>
</feature>
<evidence type="ECO:0000256" key="3">
    <source>
        <dbReference type="ARBA" id="ARBA00023239"/>
    </source>
</evidence>
<dbReference type="InterPro" id="IPR029065">
    <property type="entry name" value="Enolase_C-like"/>
</dbReference>
<reference evidence="6 8" key="1">
    <citation type="journal article" date="2019" name="Microbiol. Resour. Announc.">
        <title>The Genome Sequence of the Halobacterium salinarum Type Strain Is Closely Related to That of Laboratory Strains NRC-1 and R1.</title>
        <authorList>
            <person name="Pfeiffer F."/>
            <person name="Marchfelder A."/>
            <person name="Habermann B."/>
            <person name="Dyall-Smith M.L."/>
        </authorList>
    </citation>
    <scope>NUCLEOTIDE SEQUENCE [LARGE SCALE GENOMIC DNA]</scope>
    <source>
        <strain evidence="6">91-R6</strain>
        <strain evidence="8">ATCC 33171 / DSM 3754 / JCM 8978 / NBRC 102687 / NCIMB 764 / 91-R6</strain>
    </source>
</reference>
<dbReference type="InterPro" id="IPR029017">
    <property type="entry name" value="Enolase-like_N"/>
</dbReference>
<dbReference type="PANTHER" id="PTHR48080:SF3">
    <property type="entry name" value="ENOLASE SUPERFAMILY MEMBER DDB_G0284701"/>
    <property type="match status" value="1"/>
</dbReference>
<evidence type="ECO:0000256" key="2">
    <source>
        <dbReference type="ARBA" id="ARBA00022842"/>
    </source>
</evidence>
<dbReference type="InterPro" id="IPR013342">
    <property type="entry name" value="Mandelate_racemase_C"/>
</dbReference>
<dbReference type="SUPFAM" id="SSF54826">
    <property type="entry name" value="Enolase N-terminal domain-like"/>
    <property type="match status" value="1"/>
</dbReference>
<dbReference type="UniPathway" id="UPA00079"/>